<reference evidence="2 3" key="1">
    <citation type="journal article" date="2018" name="Nat. Ecol. Evol.">
        <title>Shark genomes provide insights into elasmobranch evolution and the origin of vertebrates.</title>
        <authorList>
            <person name="Hara Y"/>
            <person name="Yamaguchi K"/>
            <person name="Onimaru K"/>
            <person name="Kadota M"/>
            <person name="Koyanagi M"/>
            <person name="Keeley SD"/>
            <person name="Tatsumi K"/>
            <person name="Tanaka K"/>
            <person name="Motone F"/>
            <person name="Kageyama Y"/>
            <person name="Nozu R"/>
            <person name="Adachi N"/>
            <person name="Nishimura O"/>
            <person name="Nakagawa R"/>
            <person name="Tanegashima C"/>
            <person name="Kiyatake I"/>
            <person name="Matsumoto R"/>
            <person name="Murakumo K"/>
            <person name="Nishida K"/>
            <person name="Terakita A"/>
            <person name="Kuratani S"/>
            <person name="Sato K"/>
            <person name="Hyodo S Kuraku.S."/>
        </authorList>
    </citation>
    <scope>NUCLEOTIDE SEQUENCE [LARGE SCALE GENOMIC DNA]</scope>
</reference>
<feature type="compositionally biased region" description="Basic and acidic residues" evidence="1">
    <location>
        <begin position="38"/>
        <end position="53"/>
    </location>
</feature>
<comment type="caution">
    <text evidence="2">The sequence shown here is derived from an EMBL/GenBank/DDBJ whole genome shotgun (WGS) entry which is preliminary data.</text>
</comment>
<dbReference type="EMBL" id="BEZZ01001113">
    <property type="protein sequence ID" value="GCC38110.1"/>
    <property type="molecule type" value="Genomic_DNA"/>
</dbReference>
<feature type="compositionally biased region" description="Pro residues" evidence="1">
    <location>
        <begin position="1"/>
        <end position="15"/>
    </location>
</feature>
<dbReference type="Proteomes" id="UP000287033">
    <property type="component" value="Unassembled WGS sequence"/>
</dbReference>
<evidence type="ECO:0000313" key="2">
    <source>
        <dbReference type="EMBL" id="GCC38110.1"/>
    </source>
</evidence>
<organism evidence="2 3">
    <name type="scientific">Chiloscyllium punctatum</name>
    <name type="common">Brownbanded bambooshark</name>
    <name type="synonym">Hemiscyllium punctatum</name>
    <dbReference type="NCBI Taxonomy" id="137246"/>
    <lineage>
        <taxon>Eukaryota</taxon>
        <taxon>Metazoa</taxon>
        <taxon>Chordata</taxon>
        <taxon>Craniata</taxon>
        <taxon>Vertebrata</taxon>
        <taxon>Chondrichthyes</taxon>
        <taxon>Elasmobranchii</taxon>
        <taxon>Galeomorphii</taxon>
        <taxon>Galeoidea</taxon>
        <taxon>Orectolobiformes</taxon>
        <taxon>Hemiscylliidae</taxon>
        <taxon>Chiloscyllium</taxon>
    </lineage>
</organism>
<protein>
    <submittedName>
        <fullName evidence="2">Uncharacterized protein</fullName>
    </submittedName>
</protein>
<feature type="region of interest" description="Disordered" evidence="1">
    <location>
        <begin position="1"/>
        <end position="76"/>
    </location>
</feature>
<evidence type="ECO:0000313" key="3">
    <source>
        <dbReference type="Proteomes" id="UP000287033"/>
    </source>
</evidence>
<accession>A0A401T658</accession>
<name>A0A401T658_CHIPU</name>
<gene>
    <name evidence="2" type="ORF">chiPu_0016621</name>
</gene>
<evidence type="ECO:0000256" key="1">
    <source>
        <dbReference type="SAM" id="MobiDB-lite"/>
    </source>
</evidence>
<dbReference type="AlphaFoldDB" id="A0A401T658"/>
<proteinExistence type="predicted"/>
<keyword evidence="3" id="KW-1185">Reference proteome</keyword>
<sequence>MPAPCLVPFPEPEPLQSPERERLGAGTRVPGSAVPEARAAHPQRDNSETERKLMQRRSGKQSQQSESPSAGIEGGL</sequence>